<feature type="transmembrane region" description="Helical" evidence="6">
    <location>
        <begin position="656"/>
        <end position="678"/>
    </location>
</feature>
<evidence type="ECO:0000256" key="7">
    <source>
        <dbReference type="SAM" id="SignalP"/>
    </source>
</evidence>
<evidence type="ECO:0000256" key="3">
    <source>
        <dbReference type="ARBA" id="ARBA00022692"/>
    </source>
</evidence>
<evidence type="ECO:0000256" key="5">
    <source>
        <dbReference type="ARBA" id="ARBA00023136"/>
    </source>
</evidence>
<keyword evidence="3 6" id="KW-0812">Transmembrane</keyword>
<evidence type="ECO:0000313" key="9">
    <source>
        <dbReference type="Proteomes" id="UP000095094"/>
    </source>
</evidence>
<keyword evidence="4 6" id="KW-1133">Transmembrane helix</keyword>
<reference evidence="9" key="1">
    <citation type="submission" date="2016-09" db="EMBL/GenBank/DDBJ databases">
        <authorList>
            <person name="Gulvik C.A."/>
        </authorList>
    </citation>
    <scope>NUCLEOTIDE SEQUENCE [LARGE SCALE GENOMIC DNA]</scope>
    <source>
        <strain evidence="9">LMG 8895</strain>
    </source>
</reference>
<dbReference type="PATRIC" id="fig|332950.4.peg.3938"/>
<evidence type="ECO:0000256" key="6">
    <source>
        <dbReference type="SAM" id="Phobius"/>
    </source>
</evidence>
<dbReference type="AlphaFoldDB" id="A0A1E5G700"/>
<dbReference type="Pfam" id="PF03170">
    <property type="entry name" value="BcsB"/>
    <property type="match status" value="2"/>
</dbReference>
<keyword evidence="9" id="KW-1185">Reference proteome</keyword>
<evidence type="ECO:0000313" key="8">
    <source>
        <dbReference type="EMBL" id="OEG08476.1"/>
    </source>
</evidence>
<keyword evidence="7" id="KW-0732">Signal</keyword>
<dbReference type="Gene3D" id="2.60.120.260">
    <property type="entry name" value="Galactose-binding domain-like"/>
    <property type="match status" value="2"/>
</dbReference>
<comment type="caution">
    <text evidence="8">The sequence shown here is derived from an EMBL/GenBank/DDBJ whole genome shotgun (WGS) entry which is preliminary data.</text>
</comment>
<proteinExistence type="predicted"/>
<dbReference type="EMBL" id="MIJY01000047">
    <property type="protein sequence ID" value="OEG08476.1"/>
    <property type="molecule type" value="Genomic_DNA"/>
</dbReference>
<comment type="subcellular location">
    <subcellularLocation>
        <location evidence="1">Cell membrane</location>
        <topology evidence="1">Single-pass membrane protein</topology>
    </subcellularLocation>
</comment>
<dbReference type="GO" id="GO:0006011">
    <property type="term" value="P:UDP-alpha-D-glucose metabolic process"/>
    <property type="evidence" value="ECO:0007669"/>
    <property type="project" value="InterPro"/>
</dbReference>
<gene>
    <name evidence="8" type="ORF">BCR25_13810</name>
</gene>
<feature type="chain" id="PRO_5009177177" evidence="7">
    <location>
        <begin position="26"/>
        <end position="691"/>
    </location>
</feature>
<organism evidence="8 9">
    <name type="scientific">Enterococcus termitis</name>
    <dbReference type="NCBI Taxonomy" id="332950"/>
    <lineage>
        <taxon>Bacteria</taxon>
        <taxon>Bacillati</taxon>
        <taxon>Bacillota</taxon>
        <taxon>Bacilli</taxon>
        <taxon>Lactobacillales</taxon>
        <taxon>Enterococcaceae</taxon>
        <taxon>Enterococcus</taxon>
    </lineage>
</organism>
<evidence type="ECO:0000256" key="2">
    <source>
        <dbReference type="ARBA" id="ARBA00022475"/>
    </source>
</evidence>
<keyword evidence="5 6" id="KW-0472">Membrane</keyword>
<keyword evidence="2" id="KW-1003">Cell membrane</keyword>
<dbReference type="PANTHER" id="PTHR39083">
    <property type="entry name" value="CYCLIC DI-GMP-BINDING PROTEIN"/>
    <property type="match status" value="1"/>
</dbReference>
<dbReference type="InterPro" id="IPR018513">
    <property type="entry name" value="Cell_synthase_bac"/>
</dbReference>
<feature type="signal peptide" evidence="7">
    <location>
        <begin position="1"/>
        <end position="25"/>
    </location>
</feature>
<dbReference type="PANTHER" id="PTHR39083:SF1">
    <property type="entry name" value="CYCLIC DI-GMP-BINDING PROTEIN"/>
    <property type="match status" value="1"/>
</dbReference>
<evidence type="ECO:0000256" key="1">
    <source>
        <dbReference type="ARBA" id="ARBA00004162"/>
    </source>
</evidence>
<dbReference type="RefSeq" id="WP_069665313.1">
    <property type="nucleotide sequence ID" value="NZ_JBHUJJ010000001.1"/>
</dbReference>
<name>A0A1E5G700_9ENTE</name>
<sequence length="691" mass="78409">MKKMLITFISFFSLLFVLNSRTVHAETLEQENHTFTQPFQNPTISLTGTSVKATMYFTKIDYWDVKKASLNLKYQITQLENSQYSDITVAVNGVKFFSFRPENAAEIQEEEITIPLDLLQDTNTLTVEGQIINRSDDDSYRLIETPANWLTIYEGSNVNFQYDLILPEASIHSFYNHFVGADTIANKHNVILVPADASEKELSAATYALAGISRIITTKSELIQLESLKETHEQPYQLIIGLYDKIPEEYRKQIDGAKLEDEAILKRFEKDGKHILIVTSKSEELLIRTGRYIGNEELMTQTEKSEKQITKSTQTFTSSLEFDGTYPLTSNGDKLNGMNHQEQVYFVNLPVDRNNADGSSVHLNFKYADNLDFDNSLITVSINDRPIGSKRLSAAKANGDDFLIDFPKDLGITDSFVLKVSFDLVLKNSENSRSNQTPWAYIENTSNAFIKTQELDTMLFTNYPNMFIKSQSFADLGIVLPEKMNKDYFKAITNIFNLIGNYAQSNVGEITYYKSKPKESDLAKHSLIVLGTPEDNALIKSLNDELFFTYDKSFSTFISNEKLSIEEDYGKRIGTAQLLFSPYESKAAMLVVTGTTSENVFLASTQLATEKNTSTYKGDALVVDNNYKRYDYRFKKEVSQSQQENLGQRIINNQKLSIYMVIFLLVAIIIGLSTFFILKKDAKGVNDDEIE</sequence>
<protein>
    <submittedName>
        <fullName evidence="8">Cellulose synthase</fullName>
    </submittedName>
</protein>
<accession>A0A1E5G700</accession>
<dbReference type="GO" id="GO:0005886">
    <property type="term" value="C:plasma membrane"/>
    <property type="evidence" value="ECO:0007669"/>
    <property type="project" value="UniProtKB-SubCell"/>
</dbReference>
<dbReference type="Proteomes" id="UP000095094">
    <property type="component" value="Unassembled WGS sequence"/>
</dbReference>
<dbReference type="OrthoDB" id="2655838at2"/>
<evidence type="ECO:0000256" key="4">
    <source>
        <dbReference type="ARBA" id="ARBA00022989"/>
    </source>
</evidence>